<evidence type="ECO:0000256" key="1">
    <source>
        <dbReference type="SAM" id="MobiDB-lite"/>
    </source>
</evidence>
<protein>
    <submittedName>
        <fullName evidence="2">Uncharacterized protein</fullName>
    </submittedName>
</protein>
<proteinExistence type="predicted"/>
<comment type="caution">
    <text evidence="2">The sequence shown here is derived from an EMBL/GenBank/DDBJ whole genome shotgun (WGS) entry which is preliminary data.</text>
</comment>
<feature type="non-terminal residue" evidence="2">
    <location>
        <position position="56"/>
    </location>
</feature>
<accession>X1BD48</accession>
<organism evidence="2">
    <name type="scientific">marine sediment metagenome</name>
    <dbReference type="NCBI Taxonomy" id="412755"/>
    <lineage>
        <taxon>unclassified sequences</taxon>
        <taxon>metagenomes</taxon>
        <taxon>ecological metagenomes</taxon>
    </lineage>
</organism>
<gene>
    <name evidence="2" type="ORF">S01H4_48751</name>
</gene>
<dbReference type="EMBL" id="BART01027506">
    <property type="protein sequence ID" value="GAG93889.1"/>
    <property type="molecule type" value="Genomic_DNA"/>
</dbReference>
<feature type="region of interest" description="Disordered" evidence="1">
    <location>
        <begin position="1"/>
        <end position="32"/>
    </location>
</feature>
<sequence>MKEVDDYEGLVHGDHPSNLKQIPGTRKIDDVSNPSHLEEAANKYIKENPEIVEFAS</sequence>
<feature type="compositionally biased region" description="Basic and acidic residues" evidence="1">
    <location>
        <begin position="1"/>
        <end position="17"/>
    </location>
</feature>
<evidence type="ECO:0000313" key="2">
    <source>
        <dbReference type="EMBL" id="GAG93889.1"/>
    </source>
</evidence>
<reference evidence="2" key="1">
    <citation type="journal article" date="2014" name="Front. Microbiol.">
        <title>High frequency of phylogenetically diverse reductive dehalogenase-homologous genes in deep subseafloor sedimentary metagenomes.</title>
        <authorList>
            <person name="Kawai M."/>
            <person name="Futagami T."/>
            <person name="Toyoda A."/>
            <person name="Takaki Y."/>
            <person name="Nishi S."/>
            <person name="Hori S."/>
            <person name="Arai W."/>
            <person name="Tsubouchi T."/>
            <person name="Morono Y."/>
            <person name="Uchiyama I."/>
            <person name="Ito T."/>
            <person name="Fujiyama A."/>
            <person name="Inagaki F."/>
            <person name="Takami H."/>
        </authorList>
    </citation>
    <scope>NUCLEOTIDE SEQUENCE</scope>
    <source>
        <strain evidence="2">Expedition CK06-06</strain>
    </source>
</reference>
<dbReference type="AlphaFoldDB" id="X1BD48"/>
<name>X1BD48_9ZZZZ</name>